<proteinExistence type="predicted"/>
<dbReference type="OrthoDB" id="4467879at2759"/>
<evidence type="ECO:0000313" key="1">
    <source>
        <dbReference type="EMBL" id="RAL05941.1"/>
    </source>
</evidence>
<keyword evidence="2" id="KW-1185">Reference proteome</keyword>
<dbReference type="VEuPathDB" id="FungiDB:BO80DRAFT_440678"/>
<dbReference type="GeneID" id="37226003"/>
<dbReference type="EMBL" id="KZ824420">
    <property type="protein sequence ID" value="RAL05941.1"/>
    <property type="molecule type" value="Genomic_DNA"/>
</dbReference>
<name>A0A395HD84_9EURO</name>
<evidence type="ECO:0000313" key="2">
    <source>
        <dbReference type="Proteomes" id="UP000249402"/>
    </source>
</evidence>
<accession>A0A395HD84</accession>
<gene>
    <name evidence="1" type="ORF">BO80DRAFT_440678</name>
</gene>
<sequence length="533" mass="59186">MLRVLSEALNRLALAPQEQKVADYLRHATPDSVLKNLHTVIAPNIRRINNAWTTFEASCIEDEADRQHYWTKESLKKHIAAAHPNVSFSNEAIDLLWRIFYFYACHPFPHYVTDASKIDFNGFQRAVTLLAHDATDYLGTQEDGDYYWRFDEMFFQKASFLRMLRSIGHLEESGLEEAVVDDVMDVLAITQPQAMKLMPSPDKLRRAARELLDSGKTPMGCRVTRRDLSTLLLLVLRMRLAREKWGHGDHYGTIGEVHLGDEQLAEALVGGLVGDKNDLGVDDLLRVQDVLPNLILGFHQLWKVLFQPPPNTPIQETAGSALPPRILSAISLFVSHSLRPAHCRPASQDTRIALQKSEQTIDMTASSLVKALQRNPRPKVILATDNGESMSPATVVGVFIPSLLYGEGEDQPRAGTSHLLFQLLPEFRLLRWTETHTPLVEFIKGGIDEGTPSLQAIEAGACGMSPYSIGDPQGSSGAIQIDPTTKSITFSRTAGANRENMGYQDMCIADKAQCEVLIESGTVDVYGGLFNSV</sequence>
<dbReference type="RefSeq" id="XP_025580268.1">
    <property type="nucleotide sequence ID" value="XM_025721138.1"/>
</dbReference>
<organism evidence="1 2">
    <name type="scientific">Aspergillus ibericus CBS 121593</name>
    <dbReference type="NCBI Taxonomy" id="1448316"/>
    <lineage>
        <taxon>Eukaryota</taxon>
        <taxon>Fungi</taxon>
        <taxon>Dikarya</taxon>
        <taxon>Ascomycota</taxon>
        <taxon>Pezizomycotina</taxon>
        <taxon>Eurotiomycetes</taxon>
        <taxon>Eurotiomycetidae</taxon>
        <taxon>Eurotiales</taxon>
        <taxon>Aspergillaceae</taxon>
        <taxon>Aspergillus</taxon>
        <taxon>Aspergillus subgen. Circumdati</taxon>
    </lineage>
</organism>
<evidence type="ECO:0008006" key="3">
    <source>
        <dbReference type="Google" id="ProtNLM"/>
    </source>
</evidence>
<dbReference type="AlphaFoldDB" id="A0A395HD84"/>
<reference evidence="1 2" key="1">
    <citation type="submission" date="2018-02" db="EMBL/GenBank/DDBJ databases">
        <title>The genomes of Aspergillus section Nigri reveals drivers in fungal speciation.</title>
        <authorList>
            <consortium name="DOE Joint Genome Institute"/>
            <person name="Vesth T.C."/>
            <person name="Nybo J."/>
            <person name="Theobald S."/>
            <person name="Brandl J."/>
            <person name="Frisvad J.C."/>
            <person name="Nielsen K.F."/>
            <person name="Lyhne E.K."/>
            <person name="Kogle M.E."/>
            <person name="Kuo A."/>
            <person name="Riley R."/>
            <person name="Clum A."/>
            <person name="Nolan M."/>
            <person name="Lipzen A."/>
            <person name="Salamov A."/>
            <person name="Henrissat B."/>
            <person name="Wiebenga A."/>
            <person name="De vries R.P."/>
            <person name="Grigoriev I.V."/>
            <person name="Mortensen U.H."/>
            <person name="Andersen M.R."/>
            <person name="Baker S.E."/>
        </authorList>
    </citation>
    <scope>NUCLEOTIDE SEQUENCE [LARGE SCALE GENOMIC DNA]</scope>
    <source>
        <strain evidence="1 2">CBS 121593</strain>
    </source>
</reference>
<protein>
    <recommendedName>
        <fullName evidence="3">TLDc domain-containing protein</fullName>
    </recommendedName>
</protein>
<dbReference type="Proteomes" id="UP000249402">
    <property type="component" value="Unassembled WGS sequence"/>
</dbReference>